<proteinExistence type="predicted"/>
<organism evidence="1">
    <name type="scientific">Candidatus Methanophaga sp. ANME-1 ERB7</name>
    <dbReference type="NCBI Taxonomy" id="2759913"/>
    <lineage>
        <taxon>Archaea</taxon>
        <taxon>Methanobacteriati</taxon>
        <taxon>Methanobacteriota</taxon>
        <taxon>Stenosarchaea group</taxon>
        <taxon>Methanomicrobia</taxon>
        <taxon>Candidatus Methanophagales</taxon>
        <taxon>Candidatus Methanophagaceae</taxon>
        <taxon>Candidatus Methanophaga</taxon>
    </lineage>
</organism>
<gene>
    <name evidence="1" type="ORF">HCLJFGEB_00040</name>
</gene>
<reference evidence="1" key="1">
    <citation type="submission" date="2020-06" db="EMBL/GenBank/DDBJ databases">
        <title>Unique genomic features of the anaerobic methanotrophic archaea.</title>
        <authorList>
            <person name="Chadwick G.L."/>
            <person name="Skennerton C.T."/>
            <person name="Laso-Perez R."/>
            <person name="Leu A.O."/>
            <person name="Speth D.R."/>
            <person name="Yu H."/>
            <person name="Morgan-Lang C."/>
            <person name="Hatzenpichler R."/>
            <person name="Goudeau D."/>
            <person name="Malmstrom R."/>
            <person name="Brazelton W.J."/>
            <person name="Woyke T."/>
            <person name="Hallam S.J."/>
            <person name="Tyson G.W."/>
            <person name="Wegener G."/>
            <person name="Boetius A."/>
            <person name="Orphan V."/>
        </authorList>
    </citation>
    <scope>NUCLEOTIDE SEQUENCE</scope>
</reference>
<dbReference type="Pfam" id="PF14076">
    <property type="entry name" value="DUF4258"/>
    <property type="match status" value="1"/>
</dbReference>
<dbReference type="AlphaFoldDB" id="A0A7G9ZAL2"/>
<sequence length="53" mass="6098">MIFAMKIVEGIKRAAPKKRYNITLHAREEMSPKEDDISEIELIEAILNGEIIE</sequence>
<accession>A0A7G9ZAL2</accession>
<protein>
    <submittedName>
        <fullName evidence="1">Uncharacterized protein</fullName>
    </submittedName>
</protein>
<evidence type="ECO:0000313" key="1">
    <source>
        <dbReference type="EMBL" id="QNO57296.1"/>
    </source>
</evidence>
<dbReference type="EMBL" id="MT631684">
    <property type="protein sequence ID" value="QNO57296.1"/>
    <property type="molecule type" value="Genomic_DNA"/>
</dbReference>
<dbReference type="InterPro" id="IPR025354">
    <property type="entry name" value="DUF4258"/>
</dbReference>
<name>A0A7G9ZAL2_9EURY</name>